<gene>
    <name evidence="1" type="ORF">SSLN_LOCUS17723</name>
</gene>
<dbReference type="Proteomes" id="UP000275846">
    <property type="component" value="Unassembled WGS sequence"/>
</dbReference>
<evidence type="ECO:0000313" key="1">
    <source>
        <dbReference type="EMBL" id="VDM04109.1"/>
    </source>
</evidence>
<organism evidence="1 2">
    <name type="scientific">Schistocephalus solidus</name>
    <name type="common">Tapeworm</name>
    <dbReference type="NCBI Taxonomy" id="70667"/>
    <lineage>
        <taxon>Eukaryota</taxon>
        <taxon>Metazoa</taxon>
        <taxon>Spiralia</taxon>
        <taxon>Lophotrochozoa</taxon>
        <taxon>Platyhelminthes</taxon>
        <taxon>Cestoda</taxon>
        <taxon>Eucestoda</taxon>
        <taxon>Diphyllobothriidea</taxon>
        <taxon>Diphyllobothriidae</taxon>
        <taxon>Schistocephalus</taxon>
    </lineage>
</organism>
<evidence type="ECO:0000313" key="2">
    <source>
        <dbReference type="Proteomes" id="UP000275846"/>
    </source>
</evidence>
<accession>A0A3P7DJT8</accession>
<sequence>MSSQAYASRWRRPECRVRILTPVYIDHSGSAQHLKSRHADDLAMPYARTGGRDLVECFRGGGATTGESRLTRLRASPAWHVIAPARRWDRPAITTLIGQICGLLNRYWSANILECGTHQTIKSKPTRPMPRLLSFCARVEA</sequence>
<protein>
    <submittedName>
        <fullName evidence="1">Uncharacterized protein</fullName>
    </submittedName>
</protein>
<dbReference type="EMBL" id="UYSU01042990">
    <property type="protein sequence ID" value="VDM04109.1"/>
    <property type="molecule type" value="Genomic_DNA"/>
</dbReference>
<name>A0A3P7DJT8_SCHSO</name>
<dbReference type="AlphaFoldDB" id="A0A3P7DJT8"/>
<keyword evidence="2" id="KW-1185">Reference proteome</keyword>
<proteinExistence type="predicted"/>
<reference evidence="1 2" key="1">
    <citation type="submission" date="2018-11" db="EMBL/GenBank/DDBJ databases">
        <authorList>
            <consortium name="Pathogen Informatics"/>
        </authorList>
    </citation>
    <scope>NUCLEOTIDE SEQUENCE [LARGE SCALE GENOMIC DNA]</scope>
    <source>
        <strain evidence="1 2">NST_G2</strain>
    </source>
</reference>